<dbReference type="InterPro" id="IPR039799">
    <property type="entry name" value="ALR/ERV"/>
</dbReference>
<dbReference type="GO" id="GO:0005758">
    <property type="term" value="C:mitochondrial intermembrane space"/>
    <property type="evidence" value="ECO:0007669"/>
    <property type="project" value="UniProtKB-SubCell"/>
</dbReference>
<evidence type="ECO:0000256" key="7">
    <source>
        <dbReference type="ARBA" id="ARBA00023157"/>
    </source>
</evidence>
<keyword evidence="7" id="KW-1015">Disulfide bond</keyword>
<evidence type="ECO:0000256" key="8">
    <source>
        <dbReference type="ARBA" id="ARBA00048864"/>
    </source>
</evidence>
<comment type="subcellular location">
    <subcellularLocation>
        <location evidence="2">Mitochondrion intermembrane space</location>
    </subcellularLocation>
</comment>
<name>A0A5E4M2Y2_9HEMI</name>
<evidence type="ECO:0000256" key="1">
    <source>
        <dbReference type="ARBA" id="ARBA00001974"/>
    </source>
</evidence>
<dbReference type="InterPro" id="IPR017905">
    <property type="entry name" value="ERV/ALR_sulphydryl_oxidase"/>
</dbReference>
<evidence type="ECO:0000256" key="6">
    <source>
        <dbReference type="ARBA" id="ARBA00023128"/>
    </source>
</evidence>
<organism evidence="11 12">
    <name type="scientific">Cinara cedri</name>
    <dbReference type="NCBI Taxonomy" id="506608"/>
    <lineage>
        <taxon>Eukaryota</taxon>
        <taxon>Metazoa</taxon>
        <taxon>Ecdysozoa</taxon>
        <taxon>Arthropoda</taxon>
        <taxon>Hexapoda</taxon>
        <taxon>Insecta</taxon>
        <taxon>Pterygota</taxon>
        <taxon>Neoptera</taxon>
        <taxon>Paraneoptera</taxon>
        <taxon>Hemiptera</taxon>
        <taxon>Sternorrhyncha</taxon>
        <taxon>Aphidomorpha</taxon>
        <taxon>Aphidoidea</taxon>
        <taxon>Aphididae</taxon>
        <taxon>Lachninae</taxon>
        <taxon>Cinara</taxon>
    </lineage>
</organism>
<dbReference type="GO" id="GO:0050660">
    <property type="term" value="F:flavin adenine dinucleotide binding"/>
    <property type="evidence" value="ECO:0007669"/>
    <property type="project" value="TreeGrafter"/>
</dbReference>
<dbReference type="PANTHER" id="PTHR12645">
    <property type="entry name" value="ALR/ERV"/>
    <property type="match status" value="1"/>
</dbReference>
<comment type="cofactor">
    <cofactor evidence="1 9">
        <name>FAD</name>
        <dbReference type="ChEBI" id="CHEBI:57692"/>
    </cofactor>
</comment>
<comment type="catalytic activity">
    <reaction evidence="8 9">
        <text>2 R'C(R)SH + O2 = R'C(R)S-S(R)CR' + H2O2</text>
        <dbReference type="Rhea" id="RHEA:17357"/>
        <dbReference type="ChEBI" id="CHEBI:15379"/>
        <dbReference type="ChEBI" id="CHEBI:16240"/>
        <dbReference type="ChEBI" id="CHEBI:16520"/>
        <dbReference type="ChEBI" id="CHEBI:17412"/>
        <dbReference type="EC" id="1.8.3.2"/>
    </reaction>
</comment>
<accession>A0A5E4M2Y2</accession>
<keyword evidence="3 9" id="KW-0285">Flavoprotein</keyword>
<dbReference type="Proteomes" id="UP000325440">
    <property type="component" value="Unassembled WGS sequence"/>
</dbReference>
<proteinExistence type="predicted"/>
<evidence type="ECO:0000256" key="4">
    <source>
        <dbReference type="ARBA" id="ARBA00022827"/>
    </source>
</evidence>
<evidence type="ECO:0000313" key="12">
    <source>
        <dbReference type="Proteomes" id="UP000325440"/>
    </source>
</evidence>
<dbReference type="FunFam" id="1.20.120.310:FF:000003">
    <property type="entry name" value="Sulfhydryl oxidase"/>
    <property type="match status" value="1"/>
</dbReference>
<keyword evidence="6" id="KW-0496">Mitochondrion</keyword>
<keyword evidence="5 9" id="KW-0560">Oxidoreductase</keyword>
<keyword evidence="12" id="KW-1185">Reference proteome</keyword>
<dbReference type="EC" id="1.8.3.2" evidence="9"/>
<dbReference type="PANTHER" id="PTHR12645:SF0">
    <property type="entry name" value="FAD-LINKED SULFHYDRYL OXIDASE ALR"/>
    <property type="match status" value="1"/>
</dbReference>
<gene>
    <name evidence="11" type="ORF">CINCED_3A020237</name>
</gene>
<sequence>MGYHDCPLNRESLGFCTWSLLHTMAAYYPDEPTLDQQNDINQFFKLLGRVYPCEMCARDFAQLITFRPPVTSSQEALSDWLCGIHNQVNKKIGKTIFDCTECNERWRDGWKDGSCD</sequence>
<dbReference type="EMBL" id="CABPRJ010000023">
    <property type="protein sequence ID" value="VVC25938.1"/>
    <property type="molecule type" value="Genomic_DNA"/>
</dbReference>
<evidence type="ECO:0000256" key="9">
    <source>
        <dbReference type="RuleBase" id="RU371123"/>
    </source>
</evidence>
<protein>
    <recommendedName>
        <fullName evidence="9">Sulfhydryl oxidase</fullName>
        <ecNumber evidence="9">1.8.3.2</ecNumber>
    </recommendedName>
</protein>
<dbReference type="SUPFAM" id="SSF69000">
    <property type="entry name" value="FAD-dependent thiol oxidase"/>
    <property type="match status" value="1"/>
</dbReference>
<evidence type="ECO:0000313" key="11">
    <source>
        <dbReference type="EMBL" id="VVC25938.1"/>
    </source>
</evidence>
<keyword evidence="4 9" id="KW-0274">FAD</keyword>
<dbReference type="GO" id="GO:0016971">
    <property type="term" value="F:flavin-dependent sulfhydryl oxidase activity"/>
    <property type="evidence" value="ECO:0007669"/>
    <property type="project" value="InterPro"/>
</dbReference>
<dbReference type="AlphaFoldDB" id="A0A5E4M2Y2"/>
<feature type="domain" description="ERV/ALR sulfhydryl oxidase" evidence="10">
    <location>
        <begin position="6"/>
        <end position="106"/>
    </location>
</feature>
<evidence type="ECO:0000256" key="3">
    <source>
        <dbReference type="ARBA" id="ARBA00022630"/>
    </source>
</evidence>
<dbReference type="OrthoDB" id="17199at2759"/>
<dbReference type="PROSITE" id="PS51324">
    <property type="entry name" value="ERV_ALR"/>
    <property type="match status" value="1"/>
</dbReference>
<evidence type="ECO:0000256" key="5">
    <source>
        <dbReference type="ARBA" id="ARBA00023002"/>
    </source>
</evidence>
<evidence type="ECO:0000259" key="10">
    <source>
        <dbReference type="PROSITE" id="PS51324"/>
    </source>
</evidence>
<evidence type="ECO:0000256" key="2">
    <source>
        <dbReference type="ARBA" id="ARBA00004569"/>
    </source>
</evidence>
<reference evidence="11 12" key="1">
    <citation type="submission" date="2019-08" db="EMBL/GenBank/DDBJ databases">
        <authorList>
            <person name="Alioto T."/>
            <person name="Alioto T."/>
            <person name="Gomez Garrido J."/>
        </authorList>
    </citation>
    <scope>NUCLEOTIDE SEQUENCE [LARGE SCALE GENOMIC DNA]</scope>
</reference>
<dbReference type="InterPro" id="IPR036774">
    <property type="entry name" value="ERV/ALR_sulphydryl_oxid_sf"/>
</dbReference>
<dbReference type="Gene3D" id="1.20.120.310">
    <property type="entry name" value="ERV/ALR sulfhydryl oxidase domain"/>
    <property type="match status" value="1"/>
</dbReference>
<dbReference type="Pfam" id="PF04777">
    <property type="entry name" value="Evr1_Alr"/>
    <property type="match status" value="1"/>
</dbReference>